<evidence type="ECO:0000313" key="1">
    <source>
        <dbReference type="EMBL" id="AIQ64819.1"/>
    </source>
</evidence>
<dbReference type="KEGG" id="pste:PSTEL_18570"/>
<dbReference type="RefSeq" id="WP_038697384.1">
    <property type="nucleotide sequence ID" value="NZ_CP009286.1"/>
</dbReference>
<protein>
    <submittedName>
        <fullName evidence="1">Uncharacterized protein</fullName>
    </submittedName>
</protein>
<organism evidence="1 2">
    <name type="scientific">Paenibacillus stellifer</name>
    <dbReference type="NCBI Taxonomy" id="169760"/>
    <lineage>
        <taxon>Bacteria</taxon>
        <taxon>Bacillati</taxon>
        <taxon>Bacillota</taxon>
        <taxon>Bacilli</taxon>
        <taxon>Bacillales</taxon>
        <taxon>Paenibacillaceae</taxon>
        <taxon>Paenibacillus</taxon>
    </lineage>
</organism>
<keyword evidence="2" id="KW-1185">Reference proteome</keyword>
<reference evidence="1 2" key="1">
    <citation type="submission" date="2014-08" db="EMBL/GenBank/DDBJ databases">
        <title>Comparative genomics of the Paenibacillus odorifer group.</title>
        <authorList>
            <person name="den Bakker H.C."/>
            <person name="Tsai Y.-C."/>
            <person name="Martin N."/>
            <person name="Korlach J."/>
            <person name="Wiedmann M."/>
        </authorList>
    </citation>
    <scope>NUCLEOTIDE SEQUENCE [LARGE SCALE GENOMIC DNA]</scope>
    <source>
        <strain evidence="1 2">DSM 14472</strain>
    </source>
</reference>
<dbReference type="EMBL" id="CP009286">
    <property type="protein sequence ID" value="AIQ64819.1"/>
    <property type="molecule type" value="Genomic_DNA"/>
</dbReference>
<dbReference type="AlphaFoldDB" id="A0A089N7Q7"/>
<dbReference type="Proteomes" id="UP000029507">
    <property type="component" value="Chromosome"/>
</dbReference>
<dbReference type="OrthoDB" id="2608045at2"/>
<name>A0A089N7Q7_9BACL</name>
<gene>
    <name evidence="1" type="ORF">PSTEL_18570</name>
</gene>
<accession>A0A089N7Q7</accession>
<evidence type="ECO:0000313" key="2">
    <source>
        <dbReference type="Proteomes" id="UP000029507"/>
    </source>
</evidence>
<dbReference type="HOGENOM" id="CLU_1569178_0_0_9"/>
<dbReference type="STRING" id="169760.PSTEL_18570"/>
<sequence>MTHLVVGIFGHKSDASRTVQELKRHGIKAGRISVIAKDRSAVAEISRNGGLSKPREALGGRGLFGTAKDIAIGLNMLPETVVTAGPAAAKLSGAEFGDDPAEDGLVTGLVGIGIPEEDAEACAMHVEKDRIILIAEVDREEADQVTGLFERHQPVPLEAVQGIMPGHTGA</sequence>
<proteinExistence type="predicted"/>